<dbReference type="Proteomes" id="UP000041254">
    <property type="component" value="Unassembled WGS sequence"/>
</dbReference>
<dbReference type="AlphaFoldDB" id="A0A0G4G4S1"/>
<dbReference type="EMBL" id="CDMY01000566">
    <property type="protein sequence ID" value="CEM23385.1"/>
    <property type="molecule type" value="Genomic_DNA"/>
</dbReference>
<keyword evidence="2" id="KW-0472">Membrane</keyword>
<keyword evidence="2" id="KW-0812">Transmembrane</keyword>
<dbReference type="InParanoid" id="A0A0G4G4S1"/>
<evidence type="ECO:0000313" key="4">
    <source>
        <dbReference type="Proteomes" id="UP000041254"/>
    </source>
</evidence>
<keyword evidence="2" id="KW-1133">Transmembrane helix</keyword>
<proteinExistence type="predicted"/>
<feature type="region of interest" description="Disordered" evidence="1">
    <location>
        <begin position="155"/>
        <end position="174"/>
    </location>
</feature>
<feature type="compositionally biased region" description="Basic and acidic residues" evidence="1">
    <location>
        <begin position="94"/>
        <end position="105"/>
    </location>
</feature>
<sequence>MPVGKEAVLTESPSGQRGGGSRSSDGPSGGDSEAEAPSYGGDGPPFPVAPLRTASSYHRDATMGDVSSPPVSYDLPPTTDDGQAAITVLSPPAAEERGAAVEDRTTAPPTPTGLYDPPVPPDLYALLAALNTTGYDIRSLPDLEELVTLEEEFRADEEDRAAEQDPAFRTPEPGQSGFRISNSPFYPFPKDNDDVFARKEAEESQLEDILRSAYIADKVDREEWLDLYRRRGIEAVERTSREDRLFLAINQMYFVIQVAFVAALFWWVLTAEKPAALESVTRGARRLMMEQAGAGGAE</sequence>
<keyword evidence="4" id="KW-1185">Reference proteome</keyword>
<evidence type="ECO:0000313" key="3">
    <source>
        <dbReference type="EMBL" id="CEM23385.1"/>
    </source>
</evidence>
<evidence type="ECO:0000256" key="2">
    <source>
        <dbReference type="SAM" id="Phobius"/>
    </source>
</evidence>
<gene>
    <name evidence="3" type="ORF">Vbra_21947</name>
</gene>
<name>A0A0G4G4S1_VITBC</name>
<organism evidence="3 4">
    <name type="scientific">Vitrella brassicaformis (strain CCMP3155)</name>
    <dbReference type="NCBI Taxonomy" id="1169540"/>
    <lineage>
        <taxon>Eukaryota</taxon>
        <taxon>Sar</taxon>
        <taxon>Alveolata</taxon>
        <taxon>Colpodellida</taxon>
        <taxon>Vitrellaceae</taxon>
        <taxon>Vitrella</taxon>
    </lineage>
</organism>
<feature type="region of interest" description="Disordered" evidence="1">
    <location>
        <begin position="1"/>
        <end position="117"/>
    </location>
</feature>
<reference evidence="3 4" key="1">
    <citation type="submission" date="2014-11" db="EMBL/GenBank/DDBJ databases">
        <authorList>
            <person name="Zhu J."/>
            <person name="Qi W."/>
            <person name="Song R."/>
        </authorList>
    </citation>
    <scope>NUCLEOTIDE SEQUENCE [LARGE SCALE GENOMIC DNA]</scope>
</reference>
<evidence type="ECO:0000256" key="1">
    <source>
        <dbReference type="SAM" id="MobiDB-lite"/>
    </source>
</evidence>
<feature type="transmembrane region" description="Helical" evidence="2">
    <location>
        <begin position="245"/>
        <end position="269"/>
    </location>
</feature>
<accession>A0A0G4G4S1</accession>
<dbReference type="VEuPathDB" id="CryptoDB:Vbra_21947"/>
<protein>
    <submittedName>
        <fullName evidence="3">Uncharacterized protein</fullName>
    </submittedName>
</protein>